<evidence type="ECO:0000313" key="1">
    <source>
        <dbReference type="EMBL" id="AMM43839.1"/>
    </source>
</evidence>
<dbReference type="InterPro" id="IPR027417">
    <property type="entry name" value="P-loop_NTPase"/>
</dbReference>
<gene>
    <name evidence="1" type="ORF">CBB_275</name>
</gene>
<dbReference type="EMBL" id="KU574722">
    <property type="protein sequence ID" value="AMM43839.1"/>
    <property type="molecule type" value="Genomic_DNA"/>
</dbReference>
<dbReference type="Gene3D" id="3.40.50.300">
    <property type="entry name" value="P-loop containing nucleotide triphosphate hydrolases"/>
    <property type="match status" value="1"/>
</dbReference>
<proteinExistence type="predicted"/>
<dbReference type="Gene3D" id="3.30.420.240">
    <property type="match status" value="1"/>
</dbReference>
<organism evidence="1 2">
    <name type="scientific">Pectobacterium phage vB_PcaM_CBB</name>
    <dbReference type="NCBI Taxonomy" id="2772511"/>
    <lineage>
        <taxon>Viruses</taxon>
        <taxon>Duplodnaviria</taxon>
        <taxon>Heunggongvirae</taxon>
        <taxon>Uroviricota</taxon>
        <taxon>Caudoviricetes</taxon>
        <taxon>Mimasvirus</taxon>
        <taxon>Mimasvirus CBB</taxon>
    </lineage>
</organism>
<accession>A0A1L2CV08</accession>
<keyword evidence="2" id="KW-1185">Reference proteome</keyword>
<dbReference type="Proteomes" id="UP000223891">
    <property type="component" value="Segment"/>
</dbReference>
<dbReference type="SUPFAM" id="SSF52540">
    <property type="entry name" value="P-loop containing nucleoside triphosphate hydrolases"/>
    <property type="match status" value="1"/>
</dbReference>
<name>A0A1L2CV08_9CAUD</name>
<sequence length="549" mass="62878">MANFDLDNFNDDDEYSVTKKPKTQVVYTQKMLDDLERCTVDPLFFIENFVYIQTKGGEALFKPFPYQREMIRNFIENKNNIMLTARQMGKTTVVAAYLLWYAMFNPTKTILLMGNVQSAAQEIMDRIKFAYEMCPDHIRDGVTKYNELTIKFENKSRIIARATTPQAARGLTVDLLYLDEFAFVQESYQSNFWAAVSPTLAGSGGGCIISSTPNTEYDQFASIWFESQKHEFEDEEGNIVDLDEDGPGINGFRGIKVTWDHHPDRDQSWADKEEYKLGSSRFRREYNCEFVTYQETLINSVKLTEIKNRFVRDPVKKTEDVRWFKDIEYGCTYAVALDPSGGTGGDDAAIQVYELPTLRQVAEWKNNSTSIPNQVKLMHKILTEIAARMEEKGARSIENHLFWSVENNTIGEAAVLEITNLGIERFPGTLINEPKRTRTGRIRKGMTTTKATKKTACFHMQKLMETFRMEVASTELHRQLNDFIKAGMDDGIYKAKLGCKDDLVSATLLIVRMVDIIAKFEDRTAQVISETLDDGQLYQPLSILVSYNR</sequence>
<dbReference type="Pfam" id="PF03237">
    <property type="entry name" value="Terminase_6N"/>
    <property type="match status" value="1"/>
</dbReference>
<protein>
    <submittedName>
        <fullName evidence="1">DNA terminase packaging enzyme large subunit</fullName>
    </submittedName>
</protein>
<evidence type="ECO:0000313" key="2">
    <source>
        <dbReference type="Proteomes" id="UP000223891"/>
    </source>
</evidence>
<reference evidence="2" key="1">
    <citation type="submission" date="2016-01" db="EMBL/GenBank/DDBJ databases">
        <title>Isolation and Characterization of Enterobacteria phage CBB.</title>
        <authorList>
            <person name="Buttimer C.T.H."/>
            <person name="Hendrix H."/>
            <person name="Alexandre H."/>
            <person name="O'Mahony J."/>
            <person name="Lavigne R."/>
            <person name="Coffey A."/>
        </authorList>
    </citation>
    <scope>NUCLEOTIDE SEQUENCE [LARGE SCALE GENOMIC DNA]</scope>
</reference>